<dbReference type="Pfam" id="PF00395">
    <property type="entry name" value="SLH"/>
    <property type="match status" value="1"/>
</dbReference>
<name>A0A4U2ZZ73_9BACI</name>
<keyword evidence="1" id="KW-0732">Signal</keyword>
<proteinExistence type="predicted"/>
<accession>A0A4U2ZZ73</accession>
<dbReference type="AlphaFoldDB" id="A0A4U2ZZ73"/>
<evidence type="ECO:0000313" key="4">
    <source>
        <dbReference type="Proteomes" id="UP000305222"/>
    </source>
</evidence>
<dbReference type="PROSITE" id="PS51272">
    <property type="entry name" value="SLH"/>
    <property type="match status" value="1"/>
</dbReference>
<evidence type="ECO:0000259" key="2">
    <source>
        <dbReference type="PROSITE" id="PS51272"/>
    </source>
</evidence>
<feature type="domain" description="SLH" evidence="2">
    <location>
        <begin position="1"/>
        <end position="49"/>
    </location>
</feature>
<reference evidence="3 4" key="1">
    <citation type="journal article" date="2019" name="Environ. Microbiol.">
        <title>An active ?-lactamase is a part of an orchestrated cell wall stress resistance network of Bacillus subtilis and related rhizosphere species.</title>
        <authorList>
            <person name="Bucher T."/>
            <person name="Keren-Paz A."/>
            <person name="Hausser J."/>
            <person name="Olender T."/>
            <person name="Cytryn E."/>
            <person name="Kolodkin-Gal I."/>
        </authorList>
    </citation>
    <scope>NUCLEOTIDE SEQUENCE [LARGE SCALE GENOMIC DNA]</scope>
    <source>
        <strain evidence="3 4">I5</strain>
    </source>
</reference>
<evidence type="ECO:0000256" key="1">
    <source>
        <dbReference type="ARBA" id="ARBA00022729"/>
    </source>
</evidence>
<feature type="non-terminal residue" evidence="3">
    <location>
        <position position="1"/>
    </location>
</feature>
<sequence length="172" mass="19792">NSVRSLYSNGITNGIGNYQYGGKLNVTREQFAKFMYSAINVSPYFVPDSIPAKDEDKYKEIENILIDSGFLKTDYNYVFTKTGQTYDGIMYFNFSPYDDSAYRMSIHRDDPVLNEPVKKILNTLLPTKADYLYSLIKNPTASSRTIELDGRKIEFRRDSSTSISVYLGKRKY</sequence>
<dbReference type="EMBL" id="SZON01003389">
    <property type="protein sequence ID" value="TKI80417.1"/>
    <property type="molecule type" value="Genomic_DNA"/>
</dbReference>
<gene>
    <name evidence="3" type="ORF">FC699_34950</name>
</gene>
<protein>
    <submittedName>
        <fullName evidence="3">S-layer homology domain-containing protein</fullName>
    </submittedName>
</protein>
<organism evidence="3 4">
    <name type="scientific">Bacillus wiedmannii</name>
    <dbReference type="NCBI Taxonomy" id="1890302"/>
    <lineage>
        <taxon>Bacteria</taxon>
        <taxon>Bacillati</taxon>
        <taxon>Bacillota</taxon>
        <taxon>Bacilli</taxon>
        <taxon>Bacillales</taxon>
        <taxon>Bacillaceae</taxon>
        <taxon>Bacillus</taxon>
        <taxon>Bacillus cereus group</taxon>
    </lineage>
</organism>
<comment type="caution">
    <text evidence="3">The sequence shown here is derived from an EMBL/GenBank/DDBJ whole genome shotgun (WGS) entry which is preliminary data.</text>
</comment>
<dbReference type="InterPro" id="IPR001119">
    <property type="entry name" value="SLH_dom"/>
</dbReference>
<dbReference type="Proteomes" id="UP000305222">
    <property type="component" value="Unassembled WGS sequence"/>
</dbReference>
<evidence type="ECO:0000313" key="3">
    <source>
        <dbReference type="EMBL" id="TKI80417.1"/>
    </source>
</evidence>